<dbReference type="OrthoDB" id="10257828at2759"/>
<feature type="domain" description="Small ribosomal subunit protein eS31" evidence="4">
    <location>
        <begin position="105"/>
        <end position="147"/>
    </location>
</feature>
<dbReference type="VEuPathDB" id="GiardiaDB:QR46_4439"/>
<name>A0A132NND5_GIAIN</name>
<dbReference type="InterPro" id="IPR038582">
    <property type="entry name" value="Ribosomal_eS31_euk-type_sf"/>
</dbReference>
<proteinExistence type="predicted"/>
<dbReference type="AlphaFoldDB" id="A0A132NND5"/>
<evidence type="ECO:0000256" key="3">
    <source>
        <dbReference type="ARBA" id="ARBA00023274"/>
    </source>
</evidence>
<dbReference type="Pfam" id="PF01599">
    <property type="entry name" value="Ribosomal_S27"/>
    <property type="match status" value="1"/>
</dbReference>
<dbReference type="GO" id="GO:0003735">
    <property type="term" value="F:structural constituent of ribosome"/>
    <property type="evidence" value="ECO:0007669"/>
    <property type="project" value="InterPro"/>
</dbReference>
<dbReference type="SMART" id="SM01402">
    <property type="entry name" value="Ribosomal_S27"/>
    <property type="match status" value="1"/>
</dbReference>
<keyword evidence="1" id="KW-0862">Zinc</keyword>
<accession>A0A132NND5</accession>
<dbReference type="EMBL" id="JXTI01000171">
    <property type="protein sequence ID" value="KWX11599.1"/>
    <property type="molecule type" value="Genomic_DNA"/>
</dbReference>
<evidence type="ECO:0000313" key="6">
    <source>
        <dbReference type="Proteomes" id="UP000070089"/>
    </source>
</evidence>
<dbReference type="Proteomes" id="UP000070089">
    <property type="component" value="Unassembled WGS sequence"/>
</dbReference>
<comment type="caution">
    <text evidence="5">The sequence shown here is derived from an EMBL/GenBank/DDBJ whole genome shotgun (WGS) entry which is preliminary data.</text>
</comment>
<dbReference type="GO" id="GO:1990904">
    <property type="term" value="C:ribonucleoprotein complex"/>
    <property type="evidence" value="ECO:0007669"/>
    <property type="project" value="UniProtKB-KW"/>
</dbReference>
<gene>
    <name evidence="5" type="ORF">QR46_4439</name>
</gene>
<dbReference type="Gene3D" id="3.10.20.30">
    <property type="match status" value="1"/>
</dbReference>
<evidence type="ECO:0000256" key="1">
    <source>
        <dbReference type="ARBA" id="ARBA00022833"/>
    </source>
</evidence>
<evidence type="ECO:0000256" key="2">
    <source>
        <dbReference type="ARBA" id="ARBA00022980"/>
    </source>
</evidence>
<reference evidence="5 6" key="1">
    <citation type="journal article" date="2015" name="Mol. Biochem. Parasitol.">
        <title>Identification of polymorphic genes for use in assemblage B genotyping assays through comparative genomics of multiple assemblage B Giardia duodenalis isolates.</title>
        <authorList>
            <person name="Wielinga C."/>
            <person name="Thompson R.C."/>
            <person name="Monis P."/>
            <person name="Ryan U."/>
        </authorList>
    </citation>
    <scope>NUCLEOTIDE SEQUENCE [LARGE SCALE GENOMIC DNA]</scope>
    <source>
        <strain evidence="5 6">BAH15c1</strain>
    </source>
</reference>
<dbReference type="GO" id="GO:0006412">
    <property type="term" value="P:translation"/>
    <property type="evidence" value="ECO:0007669"/>
    <property type="project" value="InterPro"/>
</dbReference>
<organism evidence="5 6">
    <name type="scientific">Giardia duodenalis assemblage B</name>
    <dbReference type="NCBI Taxonomy" id="1394984"/>
    <lineage>
        <taxon>Eukaryota</taxon>
        <taxon>Metamonada</taxon>
        <taxon>Diplomonadida</taxon>
        <taxon>Hexamitidae</taxon>
        <taxon>Giardiinae</taxon>
        <taxon>Giardia</taxon>
    </lineage>
</organism>
<dbReference type="InterPro" id="IPR002906">
    <property type="entry name" value="Ribosomal_eS31"/>
</dbReference>
<dbReference type="GO" id="GO:0005840">
    <property type="term" value="C:ribosome"/>
    <property type="evidence" value="ECO:0007669"/>
    <property type="project" value="UniProtKB-KW"/>
</dbReference>
<evidence type="ECO:0000313" key="5">
    <source>
        <dbReference type="EMBL" id="KWX11599.1"/>
    </source>
</evidence>
<dbReference type="InterPro" id="IPR012675">
    <property type="entry name" value="Beta-grasp_dom_sf"/>
</dbReference>
<keyword evidence="3" id="KW-0687">Ribonucleoprotein</keyword>
<protein>
    <submittedName>
        <fullName evidence="5">SSU ribosomal protein S27AE / Ubiquitin</fullName>
    </submittedName>
</protein>
<dbReference type="InterPro" id="IPR011332">
    <property type="entry name" value="Ribosomal_zn-bd"/>
</dbReference>
<evidence type="ECO:0000259" key="4">
    <source>
        <dbReference type="SMART" id="SM01402"/>
    </source>
</evidence>
<keyword evidence="2 5" id="KW-0689">Ribosomal protein</keyword>
<dbReference type="Gene3D" id="6.20.50.150">
    <property type="match status" value="1"/>
</dbReference>
<sequence>MVLKKFVNEIEMLVIVRLQDQALPFELPAGAHASQLSSLLSDLGMTFSLHTQGRVLSEAAELNDKMVIDAFVSADGAGKDKKRKKKAHKTPKKIKHKPKKIRLACLKYYTIKGDTAEPTHEYCPNCGPGIRIARHKNRCHCGRCGFAK</sequence>
<dbReference type="SUPFAM" id="SSF57829">
    <property type="entry name" value="Zn-binding ribosomal proteins"/>
    <property type="match status" value="1"/>
</dbReference>